<dbReference type="EMBL" id="BOML01000043">
    <property type="protein sequence ID" value="GIE04251.1"/>
    <property type="molecule type" value="Genomic_DNA"/>
</dbReference>
<dbReference type="SUPFAM" id="SSF56112">
    <property type="entry name" value="Protein kinase-like (PK-like)"/>
    <property type="match status" value="1"/>
</dbReference>
<evidence type="ECO:0000313" key="3">
    <source>
        <dbReference type="Proteomes" id="UP000637628"/>
    </source>
</evidence>
<accession>A0ABQ3Z392</accession>
<reference evidence="2 3" key="1">
    <citation type="submission" date="2021-01" db="EMBL/GenBank/DDBJ databases">
        <title>Whole genome shotgun sequence of Actinoplanes durhamensis NBRC 14914.</title>
        <authorList>
            <person name="Komaki H."/>
            <person name="Tamura T."/>
        </authorList>
    </citation>
    <scope>NUCLEOTIDE SEQUENCE [LARGE SCALE GENOMIC DNA]</scope>
    <source>
        <strain evidence="2 3">NBRC 14914</strain>
    </source>
</reference>
<evidence type="ECO:0000259" key="1">
    <source>
        <dbReference type="Pfam" id="PF01636"/>
    </source>
</evidence>
<feature type="domain" description="Aminoglycoside phosphotransferase" evidence="1">
    <location>
        <begin position="24"/>
        <end position="254"/>
    </location>
</feature>
<organism evidence="2 3">
    <name type="scientific">Paractinoplanes durhamensis</name>
    <dbReference type="NCBI Taxonomy" id="113563"/>
    <lineage>
        <taxon>Bacteria</taxon>
        <taxon>Bacillati</taxon>
        <taxon>Actinomycetota</taxon>
        <taxon>Actinomycetes</taxon>
        <taxon>Micromonosporales</taxon>
        <taxon>Micromonosporaceae</taxon>
        <taxon>Paractinoplanes</taxon>
    </lineage>
</organism>
<name>A0ABQ3Z392_9ACTN</name>
<protein>
    <recommendedName>
        <fullName evidence="1">Aminoglycoside phosphotransferase domain-containing protein</fullName>
    </recommendedName>
</protein>
<dbReference type="Gene3D" id="3.30.200.20">
    <property type="entry name" value="Phosphorylase Kinase, domain 1"/>
    <property type="match status" value="1"/>
</dbReference>
<dbReference type="InterPro" id="IPR011009">
    <property type="entry name" value="Kinase-like_dom_sf"/>
</dbReference>
<proteinExistence type="predicted"/>
<dbReference type="Pfam" id="PF01636">
    <property type="entry name" value="APH"/>
    <property type="match status" value="1"/>
</dbReference>
<keyword evidence="3" id="KW-1185">Reference proteome</keyword>
<evidence type="ECO:0000313" key="2">
    <source>
        <dbReference type="EMBL" id="GIE04251.1"/>
    </source>
</evidence>
<gene>
    <name evidence="2" type="ORF">Adu01nite_56010</name>
</gene>
<dbReference type="InterPro" id="IPR002575">
    <property type="entry name" value="Aminoglycoside_PTrfase"/>
</dbReference>
<sequence>MFDGGMDVAEIVAREFGLGPVLDWTRATAGVMNLNWRLVTERGTYAVKLQRDGTPEQIRAVHGVLAQLDFRVPLPLPAPDGDTLLRVGDDWYSVFPWLPGTHPREGGLDLDACAAFGDMVGRMHLALARLCPPAPPTIMDVPAAGDELREYAELGPGDEFDLLAREQIAWRLDLLAELGEQRPAPGPVGPAGWTHGDLQPYNLLAENGRVTGVLDWDRLGVRTYGLEVVRTATITFSTGDQGAVDLARVAAFALAYRVHIKVSDAELADAAHRRWWVLATDPWPLDRHYRDGDTTCDHLFGRRGRALRWWTGHRAEVIAALTHR</sequence>
<dbReference type="Gene3D" id="3.90.1200.10">
    <property type="match status" value="1"/>
</dbReference>
<dbReference type="Proteomes" id="UP000637628">
    <property type="component" value="Unassembled WGS sequence"/>
</dbReference>
<comment type="caution">
    <text evidence="2">The sequence shown here is derived from an EMBL/GenBank/DDBJ whole genome shotgun (WGS) entry which is preliminary data.</text>
</comment>